<evidence type="ECO:0000313" key="4">
    <source>
        <dbReference type="Proteomes" id="UP000838100"/>
    </source>
</evidence>
<accession>A0ABM9AEK4</accession>
<evidence type="ECO:0000313" key="3">
    <source>
        <dbReference type="EMBL" id="CAH0991371.1"/>
    </source>
</evidence>
<evidence type="ECO:0000256" key="1">
    <source>
        <dbReference type="ARBA" id="ARBA00008728"/>
    </source>
</evidence>
<comment type="caution">
    <text evidence="3">The sequence shown here is derived from an EMBL/GenBank/DDBJ whole genome shotgun (WGS) entry which is preliminary data.</text>
</comment>
<reference evidence="3" key="1">
    <citation type="submission" date="2021-12" db="EMBL/GenBank/DDBJ databases">
        <authorList>
            <person name="Rodrigo-Torres L."/>
            <person name="Arahal R. D."/>
            <person name="Lucena T."/>
        </authorList>
    </citation>
    <scope>NUCLEOTIDE SEQUENCE</scope>
    <source>
        <strain evidence="3">CECT 8267</strain>
    </source>
</reference>
<evidence type="ECO:0008006" key="5">
    <source>
        <dbReference type="Google" id="ProtNLM"/>
    </source>
</evidence>
<keyword evidence="2" id="KW-0732">Signal</keyword>
<proteinExistence type="inferred from homology"/>
<dbReference type="EMBL" id="CAKLPX010000001">
    <property type="protein sequence ID" value="CAH0991371.1"/>
    <property type="molecule type" value="Genomic_DNA"/>
</dbReference>
<keyword evidence="4" id="KW-1185">Reference proteome</keyword>
<dbReference type="RefSeq" id="WP_237444022.1">
    <property type="nucleotide sequence ID" value="NZ_CAKLPX010000001.1"/>
</dbReference>
<dbReference type="InterPro" id="IPR018013">
    <property type="entry name" value="Channel_Tsx-like"/>
</dbReference>
<dbReference type="Gene3D" id="2.40.230.20">
    <property type="entry name" value="Nucleoside-specific channel-forming protein, Tsx-like"/>
    <property type="match status" value="1"/>
</dbReference>
<sequence length="296" mass="32689">MGLKKLAMSAAVAAASISGAAQAEMFWSDNSISYLQGSSYKLPLSADDNKSEESRYVLTIEHASGHSWGDVFFFMDRSQSLDGTEESEIYSEVGARLTSGLVFDEKLSFGPVTDVLLAGQLEMGSASNNINGAGGTVNNQLLGLGFDFNVPGFDFVQVNTYYRFNGDTAYNEYGNDGSLKRQDVDNNFQITPVWATSFNLGPARFVWDGFADITSNADVDNFKEQKGFVHVQTQLKWDAGKTLYGKEKSLYVGVEYEYWNNKFGIEDGSDTNFFPGDTGKWDTAESNVQFLVKYHL</sequence>
<dbReference type="SUPFAM" id="SSF111364">
    <property type="entry name" value="Tsx-like channel"/>
    <property type="match status" value="1"/>
</dbReference>
<feature type="chain" id="PRO_5046457001" description="Nucleoside-specific outer membrane channel protein Tsx" evidence="2">
    <location>
        <begin position="24"/>
        <end position="296"/>
    </location>
</feature>
<evidence type="ECO:0000256" key="2">
    <source>
        <dbReference type="SAM" id="SignalP"/>
    </source>
</evidence>
<protein>
    <recommendedName>
        <fullName evidence="5">Nucleoside-specific outer membrane channel protein Tsx</fullName>
    </recommendedName>
</protein>
<gene>
    <name evidence="3" type="ORF">SIN8267_01474</name>
</gene>
<comment type="similarity">
    <text evidence="1">Belongs to the nucleoside-specific channel-forming outer membrane porin (Tsx) (TC 1.B.10) family.</text>
</comment>
<dbReference type="InterPro" id="IPR036777">
    <property type="entry name" value="Channel_Tsx-like_sf"/>
</dbReference>
<feature type="signal peptide" evidence="2">
    <location>
        <begin position="1"/>
        <end position="23"/>
    </location>
</feature>
<name>A0ABM9AEK4_9GAMM</name>
<dbReference type="Proteomes" id="UP000838100">
    <property type="component" value="Unassembled WGS sequence"/>
</dbReference>
<dbReference type="Pfam" id="PF03502">
    <property type="entry name" value="Channel_Tsx"/>
    <property type="match status" value="1"/>
</dbReference>
<organism evidence="3 4">
    <name type="scientific">Sinobacterium norvegicum</name>
    <dbReference type="NCBI Taxonomy" id="1641715"/>
    <lineage>
        <taxon>Bacteria</taxon>
        <taxon>Pseudomonadati</taxon>
        <taxon>Pseudomonadota</taxon>
        <taxon>Gammaproteobacteria</taxon>
        <taxon>Cellvibrionales</taxon>
        <taxon>Spongiibacteraceae</taxon>
        <taxon>Sinobacterium</taxon>
    </lineage>
</organism>